<sequence>VVWRDWFVTAAGGLKTRTYGRTITKAFLDSGFRRTDAGEATSGLR</sequence>
<gene>
    <name evidence="1" type="ORF">METZ01_LOCUS55269</name>
</gene>
<name>A0A381SEC7_9ZZZZ</name>
<organism evidence="1">
    <name type="scientific">marine metagenome</name>
    <dbReference type="NCBI Taxonomy" id="408172"/>
    <lineage>
        <taxon>unclassified sequences</taxon>
        <taxon>metagenomes</taxon>
        <taxon>ecological metagenomes</taxon>
    </lineage>
</organism>
<feature type="non-terminal residue" evidence="1">
    <location>
        <position position="45"/>
    </location>
</feature>
<evidence type="ECO:0000313" key="1">
    <source>
        <dbReference type="EMBL" id="SVA02415.1"/>
    </source>
</evidence>
<protein>
    <submittedName>
        <fullName evidence="1">Uncharacterized protein</fullName>
    </submittedName>
</protein>
<proteinExistence type="predicted"/>
<dbReference type="AlphaFoldDB" id="A0A381SEC7"/>
<dbReference type="EMBL" id="UINC01003002">
    <property type="protein sequence ID" value="SVA02415.1"/>
    <property type="molecule type" value="Genomic_DNA"/>
</dbReference>
<reference evidence="1" key="1">
    <citation type="submission" date="2018-05" db="EMBL/GenBank/DDBJ databases">
        <authorList>
            <person name="Lanie J.A."/>
            <person name="Ng W.-L."/>
            <person name="Kazmierczak K.M."/>
            <person name="Andrzejewski T.M."/>
            <person name="Davidsen T.M."/>
            <person name="Wayne K.J."/>
            <person name="Tettelin H."/>
            <person name="Glass J.I."/>
            <person name="Rusch D."/>
            <person name="Podicherti R."/>
            <person name="Tsui H.-C.T."/>
            <person name="Winkler M.E."/>
        </authorList>
    </citation>
    <scope>NUCLEOTIDE SEQUENCE</scope>
</reference>
<accession>A0A381SEC7</accession>
<feature type="non-terminal residue" evidence="1">
    <location>
        <position position="1"/>
    </location>
</feature>